<evidence type="ECO:0000313" key="3">
    <source>
        <dbReference type="Proteomes" id="UP000494322"/>
    </source>
</evidence>
<feature type="transmembrane region" description="Helical" evidence="1">
    <location>
        <begin position="6"/>
        <end position="30"/>
    </location>
</feature>
<protein>
    <submittedName>
        <fullName evidence="2">Uncharacterized protein</fullName>
    </submittedName>
</protein>
<keyword evidence="1" id="KW-0812">Transmembrane</keyword>
<name>A0A6J5JNF7_9BURK</name>
<evidence type="ECO:0000313" key="2">
    <source>
        <dbReference type="EMBL" id="CAB3973434.1"/>
    </source>
</evidence>
<evidence type="ECO:0000256" key="1">
    <source>
        <dbReference type="SAM" id="Phobius"/>
    </source>
</evidence>
<keyword evidence="1" id="KW-0472">Membrane</keyword>
<sequence length="36" mass="3966">MLNVSSVLISLAPLWAILLVASSAAAYFVFWRKVID</sequence>
<proteinExistence type="predicted"/>
<reference evidence="2 3" key="1">
    <citation type="submission" date="2020-04" db="EMBL/GenBank/DDBJ databases">
        <authorList>
            <person name="Depoorter E."/>
        </authorList>
    </citation>
    <scope>NUCLEOTIDE SEQUENCE [LARGE SCALE GENOMIC DNA]</scope>
    <source>
        <strain evidence="2 3">BCC0132</strain>
    </source>
</reference>
<accession>A0A6J5JNF7</accession>
<dbReference type="EMBL" id="CABWIK020000047">
    <property type="protein sequence ID" value="CAB3973434.1"/>
    <property type="molecule type" value="Genomic_DNA"/>
</dbReference>
<dbReference type="AlphaFoldDB" id="A0A6J5JNF7"/>
<organism evidence="2 3">
    <name type="scientific">Burkholderia cenocepacia</name>
    <dbReference type="NCBI Taxonomy" id="95486"/>
    <lineage>
        <taxon>Bacteria</taxon>
        <taxon>Pseudomonadati</taxon>
        <taxon>Pseudomonadota</taxon>
        <taxon>Betaproteobacteria</taxon>
        <taxon>Burkholderiales</taxon>
        <taxon>Burkholderiaceae</taxon>
        <taxon>Burkholderia</taxon>
        <taxon>Burkholderia cepacia complex</taxon>
    </lineage>
</organism>
<dbReference type="Proteomes" id="UP000494322">
    <property type="component" value="Unassembled WGS sequence"/>
</dbReference>
<gene>
    <name evidence="2" type="ORF">BCO9919_05774</name>
</gene>
<keyword evidence="1" id="KW-1133">Transmembrane helix</keyword>